<proteinExistence type="predicted"/>
<dbReference type="AlphaFoldDB" id="A0A644WGG0"/>
<comment type="caution">
    <text evidence="2">The sequence shown here is derived from an EMBL/GenBank/DDBJ whole genome shotgun (WGS) entry which is preliminary data.</text>
</comment>
<evidence type="ECO:0000313" key="2">
    <source>
        <dbReference type="EMBL" id="MPM02965.1"/>
    </source>
</evidence>
<organism evidence="2">
    <name type="scientific">bioreactor metagenome</name>
    <dbReference type="NCBI Taxonomy" id="1076179"/>
    <lineage>
        <taxon>unclassified sequences</taxon>
        <taxon>metagenomes</taxon>
        <taxon>ecological metagenomes</taxon>
    </lineage>
</organism>
<sequence>MEGNDLAHVPCPEGHLGPPRPGFHKEEGRSGPGGHVQPLRRCRGGEGKVDEPVAPSRHLHLPEGSGIPSCRRGAEVHVLVEEGVEIG</sequence>
<gene>
    <name evidence="2" type="ORF">SDC9_49224</name>
</gene>
<accession>A0A644WGG0</accession>
<protein>
    <submittedName>
        <fullName evidence="2">Uncharacterized protein</fullName>
    </submittedName>
</protein>
<evidence type="ECO:0000256" key="1">
    <source>
        <dbReference type="SAM" id="MobiDB-lite"/>
    </source>
</evidence>
<name>A0A644WGG0_9ZZZZ</name>
<reference evidence="2" key="1">
    <citation type="submission" date="2019-08" db="EMBL/GenBank/DDBJ databases">
        <authorList>
            <person name="Kucharzyk K."/>
            <person name="Murdoch R.W."/>
            <person name="Higgins S."/>
            <person name="Loffler F."/>
        </authorList>
    </citation>
    <scope>NUCLEOTIDE SEQUENCE</scope>
</reference>
<dbReference type="EMBL" id="VSSQ01000912">
    <property type="protein sequence ID" value="MPM02965.1"/>
    <property type="molecule type" value="Genomic_DNA"/>
</dbReference>
<feature type="region of interest" description="Disordered" evidence="1">
    <location>
        <begin position="1"/>
        <end position="68"/>
    </location>
</feature>